<evidence type="ECO:0000256" key="2">
    <source>
        <dbReference type="ARBA" id="ARBA00023015"/>
    </source>
</evidence>
<dbReference type="SMART" id="SM00448">
    <property type="entry name" value="REC"/>
    <property type="match status" value="1"/>
</dbReference>
<dbReference type="PANTHER" id="PTHR43547:SF2">
    <property type="entry name" value="HYBRID SIGNAL TRANSDUCTION HISTIDINE KINASE C"/>
    <property type="match status" value="1"/>
</dbReference>
<dbReference type="GO" id="GO:0003700">
    <property type="term" value="F:DNA-binding transcription factor activity"/>
    <property type="evidence" value="ECO:0007669"/>
    <property type="project" value="InterPro"/>
</dbReference>
<keyword evidence="1 4" id="KW-0597">Phosphoprotein</keyword>
<reference evidence="7 8" key="1">
    <citation type="journal article" date="2014" name="Acta Crystallogr. D">
        <title>Structure-based characterization and antifreeze properties of a hyperactive ice-binding protein from the Antarctic bacterium Flavobacterium frigoris PS1.</title>
        <authorList>
            <person name="Do H."/>
            <person name="Kim S.J."/>
            <person name="Kim H.J."/>
            <person name="Lee J.H."/>
        </authorList>
    </citation>
    <scope>NUCLEOTIDE SEQUENCE [LARGE SCALE GENOMIC DNA]</scope>
    <source>
        <strain evidence="7 8">PS1</strain>
    </source>
</reference>
<dbReference type="CDD" id="cd17574">
    <property type="entry name" value="REC_OmpR"/>
    <property type="match status" value="1"/>
</dbReference>
<dbReference type="PATRIC" id="fig|1086011.3.peg.1449"/>
<dbReference type="EMBL" id="AHKF01000016">
    <property type="protein sequence ID" value="EIA09093.1"/>
    <property type="molecule type" value="Genomic_DNA"/>
</dbReference>
<feature type="modified residue" description="4-aspartylphosphate" evidence="4">
    <location>
        <position position="56"/>
    </location>
</feature>
<evidence type="ECO:0000256" key="3">
    <source>
        <dbReference type="ARBA" id="ARBA00023163"/>
    </source>
</evidence>
<name>H7FQV6_FLAFP</name>
<dbReference type="STRING" id="1086011.HJ01_01479"/>
<evidence type="ECO:0000259" key="5">
    <source>
        <dbReference type="PROSITE" id="PS01124"/>
    </source>
</evidence>
<evidence type="ECO:0000313" key="7">
    <source>
        <dbReference type="EMBL" id="EIA09093.1"/>
    </source>
</evidence>
<dbReference type="Gene3D" id="1.10.10.60">
    <property type="entry name" value="Homeodomain-like"/>
    <property type="match status" value="2"/>
</dbReference>
<evidence type="ECO:0000313" key="8">
    <source>
        <dbReference type="Proteomes" id="UP000005566"/>
    </source>
</evidence>
<dbReference type="Pfam" id="PF12833">
    <property type="entry name" value="HTH_18"/>
    <property type="match status" value="1"/>
</dbReference>
<dbReference type="eggNOG" id="COG0745">
    <property type="taxonomic scope" value="Bacteria"/>
</dbReference>
<dbReference type="PROSITE" id="PS50110">
    <property type="entry name" value="RESPONSE_REGULATORY"/>
    <property type="match status" value="1"/>
</dbReference>
<evidence type="ECO:0000256" key="4">
    <source>
        <dbReference type="PROSITE-ProRule" id="PRU00169"/>
    </source>
</evidence>
<dbReference type="SUPFAM" id="SSF52172">
    <property type="entry name" value="CheY-like"/>
    <property type="match status" value="1"/>
</dbReference>
<gene>
    <name evidence="7" type="ORF">HJ01_01479</name>
</gene>
<dbReference type="Pfam" id="PF00072">
    <property type="entry name" value="Response_reg"/>
    <property type="match status" value="1"/>
</dbReference>
<accession>H7FQV6</accession>
<dbReference type="PROSITE" id="PS01124">
    <property type="entry name" value="HTH_ARAC_FAMILY_2"/>
    <property type="match status" value="1"/>
</dbReference>
<dbReference type="Gene3D" id="3.40.50.2300">
    <property type="match status" value="1"/>
</dbReference>
<keyword evidence="7" id="KW-0418">Kinase</keyword>
<evidence type="ECO:0000256" key="1">
    <source>
        <dbReference type="ARBA" id="ARBA00022553"/>
    </source>
</evidence>
<feature type="domain" description="HTH araC/xylS-type" evidence="5">
    <location>
        <begin position="152"/>
        <end position="250"/>
    </location>
</feature>
<keyword evidence="3" id="KW-0804">Transcription</keyword>
<evidence type="ECO:0000259" key="6">
    <source>
        <dbReference type="PROSITE" id="PS50110"/>
    </source>
</evidence>
<keyword evidence="8" id="KW-1185">Reference proteome</keyword>
<dbReference type="Proteomes" id="UP000005566">
    <property type="component" value="Unassembled WGS sequence"/>
</dbReference>
<dbReference type="GO" id="GO:0043565">
    <property type="term" value="F:sequence-specific DNA binding"/>
    <property type="evidence" value="ECO:0007669"/>
    <property type="project" value="InterPro"/>
</dbReference>
<dbReference type="OrthoDB" id="358279at2"/>
<comment type="caution">
    <text evidence="7">The sequence shown here is derived from an EMBL/GenBank/DDBJ whole genome shotgun (WGS) entry which is preliminary data.</text>
</comment>
<keyword evidence="7" id="KW-0808">Transferase</keyword>
<protein>
    <submittedName>
        <fullName evidence="7">Two-component system sensor histidine kinase/response regulator, hybrid ('one component system')</fullName>
    </submittedName>
</protein>
<dbReference type="InterPro" id="IPR001789">
    <property type="entry name" value="Sig_transdc_resp-reg_receiver"/>
</dbReference>
<dbReference type="InterPro" id="IPR009057">
    <property type="entry name" value="Homeodomain-like_sf"/>
</dbReference>
<dbReference type="RefSeq" id="WP_007137656.1">
    <property type="nucleotide sequence ID" value="NZ_AHKF01000016.1"/>
</dbReference>
<dbReference type="AlphaFoldDB" id="H7FQV6"/>
<dbReference type="InterPro" id="IPR018060">
    <property type="entry name" value="HTH_AraC"/>
</dbReference>
<dbReference type="SMART" id="SM00342">
    <property type="entry name" value="HTH_ARAC"/>
    <property type="match status" value="1"/>
</dbReference>
<dbReference type="PANTHER" id="PTHR43547">
    <property type="entry name" value="TWO-COMPONENT HISTIDINE KINASE"/>
    <property type="match status" value="1"/>
</dbReference>
<dbReference type="SUPFAM" id="SSF46689">
    <property type="entry name" value="Homeodomain-like"/>
    <property type="match status" value="1"/>
</dbReference>
<feature type="domain" description="Response regulatory" evidence="6">
    <location>
        <begin position="7"/>
        <end position="123"/>
    </location>
</feature>
<sequence length="251" mass="29075">MITAPFKIVLIEDDLNLGASVVELLFLNNFEVSWLKNGVEALDYLQNNIPDIIISDLMMPLMNGEELFLKIRKIKKFNTIPFIIITANSNDEVRYRQLKNGVNDYIMKPFKVKEMIFKINNILALKKQIENKFTPDPFSKVTIKLSEKDFILSINAILSKGMKSTMDINEIANSLHFSRSTLDKKIRKRTNKNISQYIREFKLDYAIKLINLGERNIQFLVDETGFNSFSYFSTSFKNYVGQSPTDYIKAL</sequence>
<keyword evidence="2" id="KW-0805">Transcription regulation</keyword>
<dbReference type="GO" id="GO:0000155">
    <property type="term" value="F:phosphorelay sensor kinase activity"/>
    <property type="evidence" value="ECO:0007669"/>
    <property type="project" value="TreeGrafter"/>
</dbReference>
<proteinExistence type="predicted"/>
<organism evidence="7 8">
    <name type="scientific">Flavobacterium frigoris (strain PS1)</name>
    <dbReference type="NCBI Taxonomy" id="1086011"/>
    <lineage>
        <taxon>Bacteria</taxon>
        <taxon>Pseudomonadati</taxon>
        <taxon>Bacteroidota</taxon>
        <taxon>Flavobacteriia</taxon>
        <taxon>Flavobacteriales</taxon>
        <taxon>Flavobacteriaceae</taxon>
        <taxon>Flavobacterium</taxon>
    </lineage>
</organism>
<dbReference type="InterPro" id="IPR011006">
    <property type="entry name" value="CheY-like_superfamily"/>
</dbReference>